<evidence type="ECO:0000256" key="3">
    <source>
        <dbReference type="ARBA" id="ARBA00023125"/>
    </source>
</evidence>
<evidence type="ECO:0000256" key="6">
    <source>
        <dbReference type="ARBA" id="ARBA00023242"/>
    </source>
</evidence>
<sequence length="408" mass="47191">MADPNAQPMHQHHLNQQHRAVQHQPLSIGGPGVPHLLLDPQTLAAAPPPLHPQHQFQPQHYSVLDSFWQRQVHEIRNEDHDFKVHQLPLARIKKVMKTDEEVKMISAEAPILFAKGCDIFITELTMRAWLHAEECKRRTLQRSDIANAIKKVDMFDFLIDIVPREEKVTVKTEKIEYPDHQSPYYGLGVPQGGHQFNTSSSIPIDHKIIVDSMAQQQQMYMQRMESQHQQMLHDHSEQHQHQQHQQPPLLPPLTPVAGQQVSSYRPQNHPQFSHVSANVSAGPVRQVTTDQPYQHHPYYHHSGFQQHSQELHHPQNQTPSQHHRQSEHNPVQVKYEFERSEWYPHQTNTQLNGHTQSGYGQHHVSSSSSHGYGQPLDQSSHEYNHENTGMHLTRHEEGYVRDGGVQRD</sequence>
<evidence type="ECO:0000256" key="8">
    <source>
        <dbReference type="SAM" id="MobiDB-lite"/>
    </source>
</evidence>
<evidence type="ECO:0000313" key="10">
    <source>
        <dbReference type="EMBL" id="EXX63354.1"/>
    </source>
</evidence>
<comment type="caution">
    <text evidence="10">The sequence shown here is derived from an EMBL/GenBank/DDBJ whole genome shotgun (WGS) entry which is preliminary data.</text>
</comment>
<evidence type="ECO:0000256" key="5">
    <source>
        <dbReference type="ARBA" id="ARBA00023163"/>
    </source>
</evidence>
<dbReference type="STRING" id="1432141.A0A015K778"/>
<evidence type="ECO:0000256" key="2">
    <source>
        <dbReference type="ARBA" id="ARBA00023015"/>
    </source>
</evidence>
<keyword evidence="6" id="KW-0539">Nucleus</keyword>
<dbReference type="GO" id="GO:0016602">
    <property type="term" value="C:CCAAT-binding factor complex"/>
    <property type="evidence" value="ECO:0007669"/>
    <property type="project" value="TreeGrafter"/>
</dbReference>
<keyword evidence="5" id="KW-0804">Transcription</keyword>
<dbReference type="AlphaFoldDB" id="A0A015K778"/>
<reference evidence="10 11" key="1">
    <citation type="submission" date="2014-02" db="EMBL/GenBank/DDBJ databases">
        <title>Single nucleus genome sequencing reveals high similarity among nuclei of an endomycorrhizal fungus.</title>
        <authorList>
            <person name="Lin K."/>
            <person name="Geurts R."/>
            <person name="Zhang Z."/>
            <person name="Limpens E."/>
            <person name="Saunders D.G."/>
            <person name="Mu D."/>
            <person name="Pang E."/>
            <person name="Cao H."/>
            <person name="Cha H."/>
            <person name="Lin T."/>
            <person name="Zhou Q."/>
            <person name="Shang Y."/>
            <person name="Li Y."/>
            <person name="Ivanov S."/>
            <person name="Sharma T."/>
            <person name="Velzen R.V."/>
            <person name="Ruijter N.D."/>
            <person name="Aanen D.K."/>
            <person name="Win J."/>
            <person name="Kamoun S."/>
            <person name="Bisseling T."/>
            <person name="Huang S."/>
        </authorList>
    </citation>
    <scope>NUCLEOTIDE SEQUENCE [LARGE SCALE GENOMIC DNA]</scope>
    <source>
        <strain evidence="11">DAOM197198w</strain>
    </source>
</reference>
<feature type="region of interest" description="Disordered" evidence="8">
    <location>
        <begin position="347"/>
        <end position="384"/>
    </location>
</feature>
<comment type="subcellular location">
    <subcellularLocation>
        <location evidence="1">Nucleus</location>
    </subcellularLocation>
</comment>
<feature type="region of interest" description="Disordered" evidence="8">
    <location>
        <begin position="293"/>
        <end position="330"/>
    </location>
</feature>
<dbReference type="PANTHER" id="PTHR10252">
    <property type="entry name" value="HISTONE-LIKE TRANSCRIPTION FACTOR CCAAT-RELATED"/>
    <property type="match status" value="1"/>
</dbReference>
<proteinExistence type="inferred from homology"/>
<dbReference type="SUPFAM" id="SSF47113">
    <property type="entry name" value="Histone-fold"/>
    <property type="match status" value="1"/>
</dbReference>
<dbReference type="GO" id="GO:0046982">
    <property type="term" value="F:protein heterodimerization activity"/>
    <property type="evidence" value="ECO:0007669"/>
    <property type="project" value="InterPro"/>
</dbReference>
<evidence type="ECO:0000259" key="9">
    <source>
        <dbReference type="Pfam" id="PF00125"/>
    </source>
</evidence>
<protein>
    <submittedName>
        <fullName evidence="10">Hap5p</fullName>
    </submittedName>
</protein>
<feature type="compositionally biased region" description="Polar residues" evidence="8">
    <location>
        <begin position="303"/>
        <end position="320"/>
    </location>
</feature>
<feature type="compositionally biased region" description="Basic and acidic residues" evidence="8">
    <location>
        <begin position="231"/>
        <end position="240"/>
    </location>
</feature>
<keyword evidence="4" id="KW-0010">Activator</keyword>
<dbReference type="Proteomes" id="UP000022910">
    <property type="component" value="Unassembled WGS sequence"/>
</dbReference>
<keyword evidence="3" id="KW-0238">DNA-binding</keyword>
<keyword evidence="2" id="KW-0805">Transcription regulation</keyword>
<dbReference type="HOGENOM" id="CLU_056226_0_0_1"/>
<dbReference type="FunFam" id="1.10.20.10:FF:000017">
    <property type="entry name" value="Ccaat-binding factor complex subunit"/>
    <property type="match status" value="1"/>
</dbReference>
<evidence type="ECO:0000313" key="11">
    <source>
        <dbReference type="Proteomes" id="UP000022910"/>
    </source>
</evidence>
<dbReference type="Gene3D" id="1.10.20.10">
    <property type="entry name" value="Histone, subunit A"/>
    <property type="match status" value="1"/>
</dbReference>
<feature type="compositionally biased region" description="Low complexity" evidence="8">
    <location>
        <begin position="356"/>
        <end position="374"/>
    </location>
</feature>
<gene>
    <name evidence="10" type="ORF">RirG_153060</name>
</gene>
<comment type="similarity">
    <text evidence="7">Belongs to the NFYC/HAP5 subunit family.</text>
</comment>
<dbReference type="GO" id="GO:0001228">
    <property type="term" value="F:DNA-binding transcription activator activity, RNA polymerase II-specific"/>
    <property type="evidence" value="ECO:0007669"/>
    <property type="project" value="TreeGrafter"/>
</dbReference>
<evidence type="ECO:0000256" key="1">
    <source>
        <dbReference type="ARBA" id="ARBA00004123"/>
    </source>
</evidence>
<feature type="region of interest" description="Disordered" evidence="8">
    <location>
        <begin position="1"/>
        <end position="26"/>
    </location>
</feature>
<accession>A0A015K778</accession>
<name>A0A015K778_RHIIW</name>
<dbReference type="CDD" id="cd22908">
    <property type="entry name" value="HFD_NFYC-like"/>
    <property type="match status" value="1"/>
</dbReference>
<dbReference type="OrthoDB" id="1272441at2759"/>
<dbReference type="InterPro" id="IPR009072">
    <property type="entry name" value="Histone-fold"/>
</dbReference>
<evidence type="ECO:0000256" key="7">
    <source>
        <dbReference type="ARBA" id="ARBA00038129"/>
    </source>
</evidence>
<dbReference type="PANTHER" id="PTHR10252:SF8">
    <property type="entry name" value="NUCLEAR TRANSCRIPTION FACTOR Y SUBUNIT GAMMA"/>
    <property type="match status" value="1"/>
</dbReference>
<feature type="compositionally biased region" description="Polar residues" evidence="8">
    <location>
        <begin position="257"/>
        <end position="275"/>
    </location>
</feature>
<keyword evidence="11" id="KW-1185">Reference proteome</keyword>
<dbReference type="GO" id="GO:0000978">
    <property type="term" value="F:RNA polymerase II cis-regulatory region sequence-specific DNA binding"/>
    <property type="evidence" value="ECO:0007669"/>
    <property type="project" value="TreeGrafter"/>
</dbReference>
<feature type="domain" description="Core Histone H2A/H2B/H3" evidence="9">
    <location>
        <begin position="78"/>
        <end position="150"/>
    </location>
</feature>
<dbReference type="InterPro" id="IPR007125">
    <property type="entry name" value="H2A/H2B/H3"/>
</dbReference>
<dbReference type="Pfam" id="PF00125">
    <property type="entry name" value="Histone"/>
    <property type="match status" value="1"/>
</dbReference>
<feature type="region of interest" description="Disordered" evidence="8">
    <location>
        <begin position="218"/>
        <end position="275"/>
    </location>
</feature>
<evidence type="ECO:0000256" key="4">
    <source>
        <dbReference type="ARBA" id="ARBA00023159"/>
    </source>
</evidence>
<organism evidence="10 11">
    <name type="scientific">Rhizophagus irregularis (strain DAOM 197198w)</name>
    <name type="common">Glomus intraradices</name>
    <dbReference type="NCBI Taxonomy" id="1432141"/>
    <lineage>
        <taxon>Eukaryota</taxon>
        <taxon>Fungi</taxon>
        <taxon>Fungi incertae sedis</taxon>
        <taxon>Mucoromycota</taxon>
        <taxon>Glomeromycotina</taxon>
        <taxon>Glomeromycetes</taxon>
        <taxon>Glomerales</taxon>
        <taxon>Glomeraceae</taxon>
        <taxon>Rhizophagus</taxon>
    </lineage>
</organism>
<dbReference type="InterPro" id="IPR050568">
    <property type="entry name" value="Transcr_DNA_Rep_Reg"/>
</dbReference>
<dbReference type="EMBL" id="JEMT01023986">
    <property type="protein sequence ID" value="EXX63354.1"/>
    <property type="molecule type" value="Genomic_DNA"/>
</dbReference>